<comment type="caution">
    <text evidence="3">The sequence shown here is derived from an EMBL/GenBank/DDBJ whole genome shotgun (WGS) entry which is preliminary data.</text>
</comment>
<dbReference type="SUPFAM" id="SSF56925">
    <property type="entry name" value="OMPA-like"/>
    <property type="match status" value="1"/>
</dbReference>
<dbReference type="Proteomes" id="UP000223913">
    <property type="component" value="Unassembled WGS sequence"/>
</dbReference>
<accession>A0A2D0N1R1</accession>
<evidence type="ECO:0000259" key="2">
    <source>
        <dbReference type="Pfam" id="PF19573"/>
    </source>
</evidence>
<dbReference type="RefSeq" id="WP_099154334.1">
    <property type="nucleotide sequence ID" value="NZ_PDUD01000042.1"/>
</dbReference>
<dbReference type="InterPro" id="IPR045743">
    <property type="entry name" value="DUF6089"/>
</dbReference>
<dbReference type="EMBL" id="PDUD01000042">
    <property type="protein sequence ID" value="PHN02306.1"/>
    <property type="molecule type" value="Genomic_DNA"/>
</dbReference>
<evidence type="ECO:0000313" key="4">
    <source>
        <dbReference type="Proteomes" id="UP000223913"/>
    </source>
</evidence>
<dbReference type="AlphaFoldDB" id="A0A2D0N1R1"/>
<evidence type="ECO:0000256" key="1">
    <source>
        <dbReference type="SAM" id="SignalP"/>
    </source>
</evidence>
<gene>
    <name evidence="3" type="ORF">CRP01_32940</name>
</gene>
<sequence>MQKKITFLIVLLGLCLSAHAQRGWEAGPWAGVSYYFGDLNTDFDLSKPGLAGGIVARYNFNNRIALKMSGNYGSISDTDADSKNVFERARNLSFQSTILDAALQLEFNFLPYNHGSKDEFFTPYLFGGLNAFYFNPKAELDGTLHELRPLGTEGQFKGEEYYTVTAGLVYGMGFKIDLSYEWSLNFELSARHLYTDYLDDVSTVYPDKSDLIRSRGEIAAELSDRSIAIPGVTEGPIGQEGRQRGDSSNNDSYMFLGVGLVYYFGDIRCPGYGSK</sequence>
<evidence type="ECO:0000313" key="3">
    <source>
        <dbReference type="EMBL" id="PHN02306.1"/>
    </source>
</evidence>
<keyword evidence="4" id="KW-1185">Reference proteome</keyword>
<dbReference type="Pfam" id="PF19573">
    <property type="entry name" value="DUF6089"/>
    <property type="match status" value="1"/>
</dbReference>
<proteinExistence type="predicted"/>
<feature type="domain" description="DUF6089" evidence="2">
    <location>
        <begin position="7"/>
        <end position="201"/>
    </location>
</feature>
<keyword evidence="1" id="KW-0732">Signal</keyword>
<name>A0A2D0N1R1_FLAN2</name>
<dbReference type="OrthoDB" id="654178at2"/>
<protein>
    <recommendedName>
        <fullName evidence="2">DUF6089 domain-containing protein</fullName>
    </recommendedName>
</protein>
<organism evidence="3 4">
    <name type="scientific">Flavilitoribacter nigricans (strain ATCC 23147 / DSM 23189 / NBRC 102662 / NCIMB 1420 / SS-2)</name>
    <name type="common">Lewinella nigricans</name>
    <dbReference type="NCBI Taxonomy" id="1122177"/>
    <lineage>
        <taxon>Bacteria</taxon>
        <taxon>Pseudomonadati</taxon>
        <taxon>Bacteroidota</taxon>
        <taxon>Saprospiria</taxon>
        <taxon>Saprospirales</taxon>
        <taxon>Lewinellaceae</taxon>
        <taxon>Flavilitoribacter</taxon>
    </lineage>
</organism>
<dbReference type="InterPro" id="IPR011250">
    <property type="entry name" value="OMP/PagP_B-barrel"/>
</dbReference>
<reference evidence="3 4" key="1">
    <citation type="submission" date="2017-10" db="EMBL/GenBank/DDBJ databases">
        <title>The draft genome sequence of Lewinella nigricans NBRC 102662.</title>
        <authorList>
            <person name="Wang K."/>
        </authorList>
    </citation>
    <scope>NUCLEOTIDE SEQUENCE [LARGE SCALE GENOMIC DNA]</scope>
    <source>
        <strain evidence="3 4">NBRC 102662</strain>
    </source>
</reference>
<feature type="chain" id="PRO_5012903645" description="DUF6089 domain-containing protein" evidence="1">
    <location>
        <begin position="21"/>
        <end position="275"/>
    </location>
</feature>
<dbReference type="Gene3D" id="2.40.160.20">
    <property type="match status" value="1"/>
</dbReference>
<feature type="signal peptide" evidence="1">
    <location>
        <begin position="1"/>
        <end position="20"/>
    </location>
</feature>